<dbReference type="RefSeq" id="XP_041193889.1">
    <property type="nucleotide sequence ID" value="XM_041330870.1"/>
</dbReference>
<dbReference type="GeneID" id="64624887"/>
<sequence>PELNIGFQCPLPTSAPTGTIFYFKALAVTASLLHTIKCQHPHQRVAIFSDNLNMVLMFNSLMALPPYNWLLMTSVDALLDAGVDFRVFFVLGVDNVVADHLLHWKNSKAELVSPGLHICPFTPPQNALGVARK</sequence>
<accession>A0A9P7ECU0</accession>
<gene>
    <name evidence="1" type="ORF">BJ212DRAFT_1270250</name>
</gene>
<proteinExistence type="predicted"/>
<reference evidence="1" key="1">
    <citation type="journal article" date="2020" name="New Phytol.">
        <title>Comparative genomics reveals dynamic genome evolution in host specialist ectomycorrhizal fungi.</title>
        <authorList>
            <person name="Lofgren L.A."/>
            <person name="Nguyen N.H."/>
            <person name="Vilgalys R."/>
            <person name="Ruytinx J."/>
            <person name="Liao H.L."/>
            <person name="Branco S."/>
            <person name="Kuo A."/>
            <person name="LaButti K."/>
            <person name="Lipzen A."/>
            <person name="Andreopoulos W."/>
            <person name="Pangilinan J."/>
            <person name="Riley R."/>
            <person name="Hundley H."/>
            <person name="Na H."/>
            <person name="Barry K."/>
            <person name="Grigoriev I.V."/>
            <person name="Stajich J.E."/>
            <person name="Kennedy P.G."/>
        </authorList>
    </citation>
    <scope>NUCLEOTIDE SEQUENCE</scope>
    <source>
        <strain evidence="1">MN1</strain>
    </source>
</reference>
<dbReference type="EMBL" id="JABBWG010000013">
    <property type="protein sequence ID" value="KAG1817647.1"/>
    <property type="molecule type" value="Genomic_DNA"/>
</dbReference>
<dbReference type="Proteomes" id="UP000807769">
    <property type="component" value="Unassembled WGS sequence"/>
</dbReference>
<evidence type="ECO:0000313" key="1">
    <source>
        <dbReference type="EMBL" id="KAG1817647.1"/>
    </source>
</evidence>
<dbReference type="OrthoDB" id="3249498at2759"/>
<comment type="caution">
    <text evidence="1">The sequence shown here is derived from an EMBL/GenBank/DDBJ whole genome shotgun (WGS) entry which is preliminary data.</text>
</comment>
<keyword evidence="2" id="KW-1185">Reference proteome</keyword>
<dbReference type="AlphaFoldDB" id="A0A9P7ECU0"/>
<protein>
    <submittedName>
        <fullName evidence="1">Uncharacterized protein</fullName>
    </submittedName>
</protein>
<evidence type="ECO:0000313" key="2">
    <source>
        <dbReference type="Proteomes" id="UP000807769"/>
    </source>
</evidence>
<name>A0A9P7ECU0_9AGAM</name>
<feature type="non-terminal residue" evidence="1">
    <location>
        <position position="1"/>
    </location>
</feature>
<organism evidence="1 2">
    <name type="scientific">Suillus subaureus</name>
    <dbReference type="NCBI Taxonomy" id="48587"/>
    <lineage>
        <taxon>Eukaryota</taxon>
        <taxon>Fungi</taxon>
        <taxon>Dikarya</taxon>
        <taxon>Basidiomycota</taxon>
        <taxon>Agaricomycotina</taxon>
        <taxon>Agaricomycetes</taxon>
        <taxon>Agaricomycetidae</taxon>
        <taxon>Boletales</taxon>
        <taxon>Suillineae</taxon>
        <taxon>Suillaceae</taxon>
        <taxon>Suillus</taxon>
    </lineage>
</organism>